<feature type="region of interest" description="Disordered" evidence="1">
    <location>
        <begin position="143"/>
        <end position="225"/>
    </location>
</feature>
<evidence type="ECO:0000259" key="2">
    <source>
        <dbReference type="Pfam" id="PF14977"/>
    </source>
</evidence>
<reference evidence="3" key="1">
    <citation type="submission" date="2022-08" db="EMBL/GenBank/DDBJ databases">
        <title>Genome sequencing of akame (Lates japonicus).</title>
        <authorList>
            <person name="Hashiguchi Y."/>
            <person name="Takahashi H."/>
        </authorList>
    </citation>
    <scope>NUCLEOTIDE SEQUENCE</scope>
    <source>
        <strain evidence="3">Kochi</strain>
    </source>
</reference>
<comment type="caution">
    <text evidence="3">The sequence shown here is derived from an EMBL/GenBank/DDBJ whole genome shotgun (WGS) entry which is preliminary data.</text>
</comment>
<dbReference type="PANTHER" id="PTHR23093:SF16">
    <property type="entry name" value="FAM194 C-TERMINAL DOMAIN-CONTAINING PROTEIN"/>
    <property type="match status" value="1"/>
</dbReference>
<feature type="region of interest" description="Disordered" evidence="1">
    <location>
        <begin position="865"/>
        <end position="919"/>
    </location>
</feature>
<evidence type="ECO:0000313" key="3">
    <source>
        <dbReference type="EMBL" id="GLD58908.1"/>
    </source>
</evidence>
<dbReference type="EMBL" id="BRZM01000035">
    <property type="protein sequence ID" value="GLD58908.1"/>
    <property type="molecule type" value="Genomic_DNA"/>
</dbReference>
<feature type="compositionally biased region" description="Low complexity" evidence="1">
    <location>
        <begin position="988"/>
        <end position="1000"/>
    </location>
</feature>
<name>A0AAD3R7W1_LATJO</name>
<feature type="compositionally biased region" description="Acidic residues" evidence="1">
    <location>
        <begin position="1063"/>
        <end position="1076"/>
    </location>
</feature>
<feature type="compositionally biased region" description="Basic and acidic residues" evidence="1">
    <location>
        <begin position="581"/>
        <end position="604"/>
    </location>
</feature>
<feature type="compositionally biased region" description="Polar residues" evidence="1">
    <location>
        <begin position="898"/>
        <end position="907"/>
    </location>
</feature>
<feature type="compositionally biased region" description="Basic and acidic residues" evidence="1">
    <location>
        <begin position="959"/>
        <end position="987"/>
    </location>
</feature>
<feature type="compositionally biased region" description="Basic and acidic residues" evidence="1">
    <location>
        <begin position="1165"/>
        <end position="1184"/>
    </location>
</feature>
<feature type="region of interest" description="Disordered" evidence="1">
    <location>
        <begin position="46"/>
        <end position="80"/>
    </location>
</feature>
<evidence type="ECO:0000313" key="4">
    <source>
        <dbReference type="Proteomes" id="UP001279410"/>
    </source>
</evidence>
<feature type="compositionally biased region" description="Basic and acidic residues" evidence="1">
    <location>
        <begin position="887"/>
        <end position="897"/>
    </location>
</feature>
<feature type="compositionally biased region" description="Polar residues" evidence="1">
    <location>
        <begin position="1350"/>
        <end position="1361"/>
    </location>
</feature>
<dbReference type="Proteomes" id="UP001279410">
    <property type="component" value="Unassembled WGS sequence"/>
</dbReference>
<feature type="domain" description="FAM194 C-terminal" evidence="2">
    <location>
        <begin position="305"/>
        <end position="466"/>
    </location>
</feature>
<feature type="region of interest" description="Disordered" evidence="1">
    <location>
        <begin position="571"/>
        <end position="633"/>
    </location>
</feature>
<dbReference type="Pfam" id="PF14977">
    <property type="entry name" value="FAM194"/>
    <property type="match status" value="1"/>
</dbReference>
<feature type="region of interest" description="Disordered" evidence="1">
    <location>
        <begin position="1122"/>
        <end position="1199"/>
    </location>
</feature>
<keyword evidence="4" id="KW-1185">Reference proteome</keyword>
<feature type="region of interest" description="Disordered" evidence="1">
    <location>
        <begin position="1350"/>
        <end position="1426"/>
    </location>
</feature>
<feature type="compositionally biased region" description="Basic and acidic residues" evidence="1">
    <location>
        <begin position="1137"/>
        <end position="1158"/>
    </location>
</feature>
<dbReference type="PANTHER" id="PTHR23093">
    <property type="entry name" value="SIMILAR TO CHROMOSOME 3 OPEN READING FRAME 20"/>
    <property type="match status" value="1"/>
</dbReference>
<proteinExistence type="predicted"/>
<dbReference type="InterPro" id="IPR029281">
    <property type="entry name" value="FAM194_C"/>
</dbReference>
<feature type="region of interest" description="Disordered" evidence="1">
    <location>
        <begin position="959"/>
        <end position="1109"/>
    </location>
</feature>
<sequence length="1465" mass="162803">MTSSGALTGFRTGPLYFFDQPSRRAKGTRSSILHFYVAREEARLEETIQSTRENDNEGSDGLTERLPGETCGDGEPDASSAVGAALDIKDHDPMDATYKRAAPHLLNELARLLSQHNWTEEGCIPHGVVNFLNYSWQDLTAGAVQPKGPEKTLQKRRRSKGSLKSGGESPQRQVSASGKRETAGERSPCVVGSAGSSERKPQVSLNPRVKKRKQNSNEGWIVQPKQPSYDEPQRIRLCQWVVERLRAAGSPEKLQTAGQNLNKPLILRHYGEAKAKLKDRRTRRKAQPATLVNGIPQIPEVKQQDPAQQKLHYRVDDGSSFIYYPSGCMAVCQSHSGLPCGGFYTNVFSDSECPVILATITAFGHGAVTHPLSLSITAVWDQNGGFMCDRYGNITKEWSWQTDRSLKIVIQLSDLISVRLLSGTSAMLTFRCNNESVQLPLSALSNINRTKEMPCLQTDGRFTSDAAQDLLLSRKTISPAVVLESKKNLTLTHVSVCSQMGREVERSEEPSAQWRRGGPAGRELKRLQKRVWNTLDDWLDYYRKAIGIKCPDTERMPDAPLRTRLRREVQSAALPSLNPPERAEAKPVQPEERRNEPQELDKHPSAAPAERPADSSVGLPRAPKKRGKEEPRVTQIGPLQIHGNIKLESVIILQGPESQPAAVTRCPAPPSFTPSVPLTVCPVLLRAALLGEGGRRRCCCSVTLMPVVTDLEYDTFVMGQPPHSQQILVVCVTPPRQPISSAHAAPEQDVLEQLYRRRNKHRTMPCTQCQMDSFRLVRYEMSTGKPSCGFENILLQQRHNAAPGMVLMYIRGKLLFVGYIYCGHSCSVRDLQKQISRTRADYRLGLSLPSDYKFSDTVNDPTVTDALNSQDATPKGIGDVTVSASVGKEKPNERTWSDEANGNTVPQSAPGRGPEDDALGSEQIFCVPQPKPVQAAPRKPAPVPVLRKPRTATLVRQEKVEEREEVLNQEGREMNIKEVKVSSEGKDSPSTSVSVPVSESKQTIFLSARRACPPPAPPPKKKPFLSAPERVPASAPEPQPKDVVEEDLGWDSSIYEMEVSVDKEDEEVEDEMEGKEDQEAVCSDVTHHPPSSSSPSQPEISQLEISRPPDVTVAAEDVVVKVPPRKPQRHSSPMAYMERKESFEEREDGKLEHDEKRQVLPKQDCALKERVMRELPLPPDEKASRIVKPSRSKPRAKSFSGADLICSEGQRRNSFRKLLDLKLSVKMLPKLIAKGGQNPECTANDNEQSVDMDQNECQNFPQHLRCERKFSCPSVEQSVDGDEFSPGIHQDDQYENVRHYEEIPDYMNVHVGNVGSSPRASLSQPTAWDGNMYNDEGIYEEQEPYMSFEKNTGHQQHQTPTDCERSPINEEVAPLGEGLLDDDIMANTSSSDEEDEGDSSSVSSKGDPEQPEESTTQTGQKKSKIHHIATEIMSSESVFVDVLRMLHVDFRDAVSKRLVRAEACD</sequence>
<gene>
    <name evidence="3" type="ORF">AKAME5_001097800</name>
</gene>
<evidence type="ECO:0000256" key="1">
    <source>
        <dbReference type="SAM" id="MobiDB-lite"/>
    </source>
</evidence>
<accession>A0AAD3R7W1</accession>
<protein>
    <recommendedName>
        <fullName evidence="2">FAM194 C-terminal domain-containing protein</fullName>
    </recommendedName>
</protein>
<organism evidence="3 4">
    <name type="scientific">Lates japonicus</name>
    <name type="common">Japanese lates</name>
    <dbReference type="NCBI Taxonomy" id="270547"/>
    <lineage>
        <taxon>Eukaryota</taxon>
        <taxon>Metazoa</taxon>
        <taxon>Chordata</taxon>
        <taxon>Craniata</taxon>
        <taxon>Vertebrata</taxon>
        <taxon>Euteleostomi</taxon>
        <taxon>Actinopterygii</taxon>
        <taxon>Neopterygii</taxon>
        <taxon>Teleostei</taxon>
        <taxon>Neoteleostei</taxon>
        <taxon>Acanthomorphata</taxon>
        <taxon>Carangaria</taxon>
        <taxon>Carangaria incertae sedis</taxon>
        <taxon>Centropomidae</taxon>
        <taxon>Lates</taxon>
    </lineage>
</organism>